<protein>
    <submittedName>
        <fullName evidence="1 3">Uncharacterized protein</fullName>
    </submittedName>
</protein>
<reference evidence="1 3" key="1">
    <citation type="submission" date="2020-01" db="EMBL/GenBank/DDBJ databases">
        <authorList>
            <consortium name="DOE Joint Genome Institute"/>
            <person name="Haridas S."/>
            <person name="Albert R."/>
            <person name="Binder M."/>
            <person name="Bloem J."/>
            <person name="Labutti K."/>
            <person name="Salamov A."/>
            <person name="Andreopoulos B."/>
            <person name="Baker S.E."/>
            <person name="Barry K."/>
            <person name="Bills G."/>
            <person name="Bluhm B.H."/>
            <person name="Cannon C."/>
            <person name="Castanera R."/>
            <person name="Culley D.E."/>
            <person name="Daum C."/>
            <person name="Ezra D."/>
            <person name="Gonzalez J.B."/>
            <person name="Henrissat B."/>
            <person name="Kuo A."/>
            <person name="Liang C."/>
            <person name="Lipzen A."/>
            <person name="Lutzoni F."/>
            <person name="Magnuson J."/>
            <person name="Mondo S."/>
            <person name="Nolan M."/>
            <person name="Ohm R."/>
            <person name="Pangilinan J."/>
            <person name="Park H.-J."/>
            <person name="Ramirez L."/>
            <person name="Alfaro M."/>
            <person name="Sun H."/>
            <person name="Tritt A."/>
            <person name="Yoshinaga Y."/>
            <person name="Zwiers L.-H."/>
            <person name="Turgeon B.G."/>
            <person name="Goodwin S.B."/>
            <person name="Spatafora J.W."/>
            <person name="Crous P.W."/>
            <person name="Grigoriev I.V."/>
        </authorList>
    </citation>
    <scope>NUCLEOTIDE SEQUENCE</scope>
    <source>
        <strain evidence="1 3">CBS 781.70</strain>
    </source>
</reference>
<dbReference type="GeneID" id="54415253"/>
<reference evidence="3" key="3">
    <citation type="submission" date="2025-04" db="UniProtKB">
        <authorList>
            <consortium name="RefSeq"/>
        </authorList>
    </citation>
    <scope>IDENTIFICATION</scope>
    <source>
        <strain evidence="3">CBS 781.70</strain>
    </source>
</reference>
<proteinExistence type="predicted"/>
<keyword evidence="2" id="KW-1185">Reference proteome</keyword>
<sequence>MESGLFWPLGHRRSSKISARTRELYASAGTLDHGLSIWSSLSPDSPSFVLHGFVSNSKSTRNHPSWSSITVTSPVAPCHHMVWSYLSCSLSNFNASTLQRTATAQSVTHEETQHMPLLHFQFNVHQATYIFISFCGFGHGVWRTRRYGDVLTI</sequence>
<evidence type="ECO:0000313" key="3">
    <source>
        <dbReference type="RefSeq" id="XP_033536796.1"/>
    </source>
</evidence>
<name>A0A6G1GAS0_9PEZI</name>
<gene>
    <name evidence="1 3" type="ORF">P152DRAFT_247880</name>
</gene>
<dbReference type="Proteomes" id="UP000504638">
    <property type="component" value="Unplaced"/>
</dbReference>
<evidence type="ECO:0000313" key="1">
    <source>
        <dbReference type="EMBL" id="KAF1815165.1"/>
    </source>
</evidence>
<dbReference type="RefSeq" id="XP_033536796.1">
    <property type="nucleotide sequence ID" value="XM_033674683.1"/>
</dbReference>
<organism evidence="1">
    <name type="scientific">Eremomyces bilateralis CBS 781.70</name>
    <dbReference type="NCBI Taxonomy" id="1392243"/>
    <lineage>
        <taxon>Eukaryota</taxon>
        <taxon>Fungi</taxon>
        <taxon>Dikarya</taxon>
        <taxon>Ascomycota</taxon>
        <taxon>Pezizomycotina</taxon>
        <taxon>Dothideomycetes</taxon>
        <taxon>Dothideomycetes incertae sedis</taxon>
        <taxon>Eremomycetales</taxon>
        <taxon>Eremomycetaceae</taxon>
        <taxon>Eremomyces</taxon>
    </lineage>
</organism>
<evidence type="ECO:0000313" key="2">
    <source>
        <dbReference type="Proteomes" id="UP000504638"/>
    </source>
</evidence>
<dbReference type="AlphaFoldDB" id="A0A6G1GAS0"/>
<accession>A0A6G1GAS0</accession>
<reference evidence="3" key="2">
    <citation type="submission" date="2020-04" db="EMBL/GenBank/DDBJ databases">
        <authorList>
            <consortium name="NCBI Genome Project"/>
        </authorList>
    </citation>
    <scope>NUCLEOTIDE SEQUENCE</scope>
    <source>
        <strain evidence="3">CBS 781.70</strain>
    </source>
</reference>
<dbReference type="EMBL" id="ML975152">
    <property type="protein sequence ID" value="KAF1815165.1"/>
    <property type="molecule type" value="Genomic_DNA"/>
</dbReference>